<comment type="caution">
    <text evidence="4">The sequence shown here is derived from an EMBL/GenBank/DDBJ whole genome shotgun (WGS) entry which is preliminary data.</text>
</comment>
<dbReference type="PANTHER" id="PTHR12874">
    <property type="entry name" value="F-BOX ONLY PROTEIN 48-RELATED"/>
    <property type="match status" value="1"/>
</dbReference>
<evidence type="ECO:0000313" key="5">
    <source>
        <dbReference type="Proteomes" id="UP001165063"/>
    </source>
</evidence>
<sequence length="295" mass="33910">MASAEIEKLETALKNLTIQSILSHPTKSKTEIAMEFFQMGTIKEAQGLLNDAIDFYRKAFKLDEKIDLKYRELLKLNGLLAGQTPNQTQTQTHRRTTSSGGTTDLTTNLVNEKAGNETVLPGHNFKLLTLGTHVVSHHDTEHFKKLALDKKILNSIHVPSLLASCRDKRINKLDEKQPDSIFEKLPNEIIFKIMDLLIVKDTPSWFNLSLTCRKLAYLGFHETTSWRSLCHLVYPKQHYNRQELELNSMLDLETGSRDENRIADLVYDNNWHAMLHDRPFLKFNGVYISTVNYQL</sequence>
<dbReference type="GO" id="GO:0031146">
    <property type="term" value="P:SCF-dependent proteasomal ubiquitin-dependent protein catabolic process"/>
    <property type="evidence" value="ECO:0007669"/>
    <property type="project" value="TreeGrafter"/>
</dbReference>
<gene>
    <name evidence="4" type="ORF">Amon01_000924000</name>
</gene>
<dbReference type="SUPFAM" id="SSF81383">
    <property type="entry name" value="F-box domain"/>
    <property type="match status" value="1"/>
</dbReference>
<dbReference type="Pfam" id="PF12937">
    <property type="entry name" value="F-box-like"/>
    <property type="match status" value="1"/>
</dbReference>
<keyword evidence="1" id="KW-0802">TPR repeat</keyword>
<feature type="domain" description="F-box" evidence="3">
    <location>
        <begin position="179"/>
        <end position="229"/>
    </location>
</feature>
<dbReference type="PROSITE" id="PS50181">
    <property type="entry name" value="FBOX"/>
    <property type="match status" value="1"/>
</dbReference>
<dbReference type="InterPro" id="IPR019734">
    <property type="entry name" value="TPR_rpt"/>
</dbReference>
<dbReference type="Proteomes" id="UP001165063">
    <property type="component" value="Unassembled WGS sequence"/>
</dbReference>
<feature type="region of interest" description="Disordered" evidence="2">
    <location>
        <begin position="84"/>
        <end position="105"/>
    </location>
</feature>
<organism evidence="4 5">
    <name type="scientific">Ambrosiozyma monospora</name>
    <name type="common">Yeast</name>
    <name type="synonym">Endomycopsis monosporus</name>
    <dbReference type="NCBI Taxonomy" id="43982"/>
    <lineage>
        <taxon>Eukaryota</taxon>
        <taxon>Fungi</taxon>
        <taxon>Dikarya</taxon>
        <taxon>Ascomycota</taxon>
        <taxon>Saccharomycotina</taxon>
        <taxon>Pichiomycetes</taxon>
        <taxon>Pichiales</taxon>
        <taxon>Pichiaceae</taxon>
        <taxon>Ambrosiozyma</taxon>
    </lineage>
</organism>
<name>A0A9W6SZ57_AMBMO</name>
<accession>A0A9W6SZ57</accession>
<evidence type="ECO:0000256" key="2">
    <source>
        <dbReference type="SAM" id="MobiDB-lite"/>
    </source>
</evidence>
<evidence type="ECO:0000256" key="1">
    <source>
        <dbReference type="PROSITE-ProRule" id="PRU00339"/>
    </source>
</evidence>
<dbReference type="Gene3D" id="1.20.1280.50">
    <property type="match status" value="1"/>
</dbReference>
<evidence type="ECO:0000259" key="3">
    <source>
        <dbReference type="PROSITE" id="PS50181"/>
    </source>
</evidence>
<dbReference type="InterPro" id="IPR001810">
    <property type="entry name" value="F-box_dom"/>
</dbReference>
<dbReference type="InterPro" id="IPR036047">
    <property type="entry name" value="F-box-like_dom_sf"/>
</dbReference>
<protein>
    <submittedName>
        <fullName evidence="4">Unnamed protein product</fullName>
    </submittedName>
</protein>
<proteinExistence type="predicted"/>
<dbReference type="PANTHER" id="PTHR12874:SF9">
    <property type="entry name" value="F-BOX ONLY PROTEIN 48"/>
    <property type="match status" value="1"/>
</dbReference>
<feature type="repeat" description="TPR" evidence="1">
    <location>
        <begin position="33"/>
        <end position="66"/>
    </location>
</feature>
<keyword evidence="5" id="KW-1185">Reference proteome</keyword>
<dbReference type="PROSITE" id="PS50005">
    <property type="entry name" value="TPR"/>
    <property type="match status" value="1"/>
</dbReference>
<reference evidence="4" key="1">
    <citation type="submission" date="2023-04" db="EMBL/GenBank/DDBJ databases">
        <title>Ambrosiozyma monospora NBRC 1965.</title>
        <authorList>
            <person name="Ichikawa N."/>
            <person name="Sato H."/>
            <person name="Tonouchi N."/>
        </authorList>
    </citation>
    <scope>NUCLEOTIDE SEQUENCE</scope>
    <source>
        <strain evidence="4">NBRC 1965</strain>
    </source>
</reference>
<dbReference type="OrthoDB" id="2117972at2759"/>
<dbReference type="GO" id="GO:0005737">
    <property type="term" value="C:cytoplasm"/>
    <property type="evidence" value="ECO:0007669"/>
    <property type="project" value="TreeGrafter"/>
</dbReference>
<dbReference type="EMBL" id="BSXU01010121">
    <property type="protein sequence ID" value="GME71021.1"/>
    <property type="molecule type" value="Genomic_DNA"/>
</dbReference>
<evidence type="ECO:0000313" key="4">
    <source>
        <dbReference type="EMBL" id="GME71021.1"/>
    </source>
</evidence>
<dbReference type="GO" id="GO:0019005">
    <property type="term" value="C:SCF ubiquitin ligase complex"/>
    <property type="evidence" value="ECO:0007669"/>
    <property type="project" value="TreeGrafter"/>
</dbReference>
<dbReference type="AlphaFoldDB" id="A0A9W6SZ57"/>